<evidence type="ECO:0000313" key="1">
    <source>
        <dbReference type="EMBL" id="KAI3707365.1"/>
    </source>
</evidence>
<sequence length="375" mass="44044">MDFIERHALGELFKTSLEEGVMPIPTTIRTVGNEQREYQLKFNEFTDEEKNRARADRLVKSFILQGIPNEIYVKIDSYNATGKEMWDQLEKMMLGSKVGNQLKISNCLNSYEEFKAKDGDSLEATYDRFVTLLNELSKNKVKKSQIELNVKFLSILQPEWKRFTRQMKHLNEIPLHEVYETLRQNKEKIDEIMYEKKKAEKLVVDQVALVVKKKSVSLKKKKKVIVSESEEAESEDKSDSDDCEDLKQAMLMLTKAFQKKFYKKPSSNSQRYSSGSKNYEHKQKIEGKRIEEKRSDEKSYKAEEKKQPESTKCYNCGKLGHFAKDCRKPKVRNSEYYKNKMLLAKQQEDGKALMAEDEYWIDHSYEEVEKEETSC</sequence>
<evidence type="ECO:0000313" key="2">
    <source>
        <dbReference type="Proteomes" id="UP001055879"/>
    </source>
</evidence>
<gene>
    <name evidence="1" type="ORF">L6452_25811</name>
</gene>
<dbReference type="Proteomes" id="UP001055879">
    <property type="component" value="Linkage Group LG08"/>
</dbReference>
<name>A0ACB9AG09_ARCLA</name>
<accession>A0ACB9AG09</accession>
<comment type="caution">
    <text evidence="1">The sequence shown here is derived from an EMBL/GenBank/DDBJ whole genome shotgun (WGS) entry which is preliminary data.</text>
</comment>
<keyword evidence="2" id="KW-1185">Reference proteome</keyword>
<protein>
    <submittedName>
        <fullName evidence="1">Uncharacterized protein</fullName>
    </submittedName>
</protein>
<proteinExistence type="predicted"/>
<organism evidence="1 2">
    <name type="scientific">Arctium lappa</name>
    <name type="common">Greater burdock</name>
    <name type="synonym">Lappa major</name>
    <dbReference type="NCBI Taxonomy" id="4217"/>
    <lineage>
        <taxon>Eukaryota</taxon>
        <taxon>Viridiplantae</taxon>
        <taxon>Streptophyta</taxon>
        <taxon>Embryophyta</taxon>
        <taxon>Tracheophyta</taxon>
        <taxon>Spermatophyta</taxon>
        <taxon>Magnoliopsida</taxon>
        <taxon>eudicotyledons</taxon>
        <taxon>Gunneridae</taxon>
        <taxon>Pentapetalae</taxon>
        <taxon>asterids</taxon>
        <taxon>campanulids</taxon>
        <taxon>Asterales</taxon>
        <taxon>Asteraceae</taxon>
        <taxon>Carduoideae</taxon>
        <taxon>Cardueae</taxon>
        <taxon>Arctiinae</taxon>
        <taxon>Arctium</taxon>
    </lineage>
</organism>
<reference evidence="2" key="1">
    <citation type="journal article" date="2022" name="Mol. Ecol. Resour.">
        <title>The genomes of chicory, endive, great burdock and yacon provide insights into Asteraceae palaeo-polyploidization history and plant inulin production.</title>
        <authorList>
            <person name="Fan W."/>
            <person name="Wang S."/>
            <person name="Wang H."/>
            <person name="Wang A."/>
            <person name="Jiang F."/>
            <person name="Liu H."/>
            <person name="Zhao H."/>
            <person name="Xu D."/>
            <person name="Zhang Y."/>
        </authorList>
    </citation>
    <scope>NUCLEOTIDE SEQUENCE [LARGE SCALE GENOMIC DNA]</scope>
    <source>
        <strain evidence="2">cv. Niubang</strain>
    </source>
</reference>
<reference evidence="1 2" key="2">
    <citation type="journal article" date="2022" name="Mol. Ecol. Resour.">
        <title>The genomes of chicory, endive, great burdock and yacon provide insights into Asteraceae paleo-polyploidization history and plant inulin production.</title>
        <authorList>
            <person name="Fan W."/>
            <person name="Wang S."/>
            <person name="Wang H."/>
            <person name="Wang A."/>
            <person name="Jiang F."/>
            <person name="Liu H."/>
            <person name="Zhao H."/>
            <person name="Xu D."/>
            <person name="Zhang Y."/>
        </authorList>
    </citation>
    <scope>NUCLEOTIDE SEQUENCE [LARGE SCALE GENOMIC DNA]</scope>
    <source>
        <strain evidence="2">cv. Niubang</strain>
    </source>
</reference>
<dbReference type="EMBL" id="CM042054">
    <property type="protein sequence ID" value="KAI3707365.1"/>
    <property type="molecule type" value="Genomic_DNA"/>
</dbReference>